<dbReference type="RefSeq" id="WP_207184004.1">
    <property type="nucleotide sequence ID" value="NZ_AP024147.1"/>
</dbReference>
<sequence length="146" mass="16842">MLDRPKAVELPWFTGKSAWDAYKALDVACVYAVGPSAGRPVMFGWTQRPLSRFESYAEGYWDDLVLHEITWAPDKALAKRLVDEMRRLMHLKNRGLRDRWFDVTSDFVLPLFQVAGDNLKIPTFTHDALIERVAEMAERKVRAKMG</sequence>
<reference evidence="1" key="1">
    <citation type="submission" date="2020-11" db="EMBL/GenBank/DDBJ databases">
        <title>Complete genome sequence of a novel pathogenic Methylobacterium strain isolated from rice in Vietnam.</title>
        <authorList>
            <person name="Lai K."/>
            <person name="Okazaki S."/>
            <person name="Higashi K."/>
            <person name="Mori H."/>
            <person name="Toyoda A."/>
            <person name="Kurokawa K."/>
        </authorList>
    </citation>
    <scope>NUCLEOTIDE SEQUENCE</scope>
    <source>
        <strain evidence="1">VL1</strain>
        <plasmid evidence="1">pVL1_2</plasmid>
    </source>
</reference>
<proteinExistence type="predicted"/>
<name>A0A8H8X0M6_9HYPH</name>
<dbReference type="EMBL" id="AP024147">
    <property type="protein sequence ID" value="BCM87814.1"/>
    <property type="molecule type" value="Genomic_DNA"/>
</dbReference>
<dbReference type="Proteomes" id="UP000663508">
    <property type="component" value="Plasmid pVL1_2"/>
</dbReference>
<protein>
    <submittedName>
        <fullName evidence="1">Uncharacterized protein</fullName>
    </submittedName>
</protein>
<geneLocation type="plasmid" evidence="1 2">
    <name>pVL1_2</name>
</geneLocation>
<evidence type="ECO:0000313" key="2">
    <source>
        <dbReference type="Proteomes" id="UP000663508"/>
    </source>
</evidence>
<organism evidence="1 2">
    <name type="scientific">Methylobacterium indicum</name>
    <dbReference type="NCBI Taxonomy" id="1775910"/>
    <lineage>
        <taxon>Bacteria</taxon>
        <taxon>Pseudomonadati</taxon>
        <taxon>Pseudomonadota</taxon>
        <taxon>Alphaproteobacteria</taxon>
        <taxon>Hyphomicrobiales</taxon>
        <taxon>Methylobacteriaceae</taxon>
        <taxon>Methylobacterium</taxon>
    </lineage>
</organism>
<gene>
    <name evidence="1" type="ORF">mvi_62750</name>
</gene>
<evidence type="ECO:0000313" key="1">
    <source>
        <dbReference type="EMBL" id="BCM87814.1"/>
    </source>
</evidence>
<dbReference type="AlphaFoldDB" id="A0A8H8X0M6"/>
<keyword evidence="1" id="KW-0614">Plasmid</keyword>
<accession>A0A8H8X0M6</accession>
<dbReference type="KEGG" id="mind:mvi_62750"/>